<evidence type="ECO:0000313" key="1">
    <source>
        <dbReference type="EMBL" id="MFE4108553.1"/>
    </source>
</evidence>
<reference evidence="1 2" key="1">
    <citation type="submission" date="2024-10" db="EMBL/GenBank/DDBJ databases">
        <authorList>
            <person name="Ratan Roy A."/>
            <person name="Morales Sandoval P.H."/>
            <person name="De Los Santos Villalobos S."/>
            <person name="Chakraborty S."/>
            <person name="Mukherjee J."/>
        </authorList>
    </citation>
    <scope>NUCLEOTIDE SEQUENCE [LARGE SCALE GENOMIC DNA]</scope>
    <source>
        <strain evidence="1 2">S1</strain>
    </source>
</reference>
<dbReference type="EMBL" id="JBHZOL010000115">
    <property type="protein sequence ID" value="MFE4108553.1"/>
    <property type="molecule type" value="Genomic_DNA"/>
</dbReference>
<evidence type="ECO:0000313" key="2">
    <source>
        <dbReference type="Proteomes" id="UP001600165"/>
    </source>
</evidence>
<name>A0ABW6IJZ8_9CYAN</name>
<accession>A0ABW6IJZ8</accession>
<proteinExistence type="predicted"/>
<organism evidence="1 2">
    <name type="scientific">Almyronema epifaneia S1</name>
    <dbReference type="NCBI Taxonomy" id="2991925"/>
    <lineage>
        <taxon>Bacteria</taxon>
        <taxon>Bacillati</taxon>
        <taxon>Cyanobacteriota</taxon>
        <taxon>Cyanophyceae</taxon>
        <taxon>Nodosilineales</taxon>
        <taxon>Nodosilineaceae</taxon>
        <taxon>Almyronema</taxon>
        <taxon>Almyronema epifaneia</taxon>
    </lineage>
</organism>
<keyword evidence="2" id="KW-1185">Reference proteome</keyword>
<dbReference type="RefSeq" id="WP_377968182.1">
    <property type="nucleotide sequence ID" value="NZ_JBHZOL010000115.1"/>
</dbReference>
<comment type="caution">
    <text evidence="1">The sequence shown here is derived from an EMBL/GenBank/DDBJ whole genome shotgun (WGS) entry which is preliminary data.</text>
</comment>
<dbReference type="Proteomes" id="UP001600165">
    <property type="component" value="Unassembled WGS sequence"/>
</dbReference>
<protein>
    <submittedName>
        <fullName evidence="1">Uncharacterized protein</fullName>
    </submittedName>
</protein>
<gene>
    <name evidence="1" type="ORF">ACFVKH_19930</name>
</gene>
<sequence length="70" mass="7985">MISVPELVAQVNEAYEATLQAFYQQLCDGGFPHWEAEYGAELLARQQVFRQALDRDELAWLQSKQIGLAE</sequence>